<dbReference type="InterPro" id="IPR016135">
    <property type="entry name" value="UBQ-conjugating_enzyme/RWD"/>
</dbReference>
<dbReference type="Gene3D" id="3.10.110.10">
    <property type="entry name" value="Ubiquitin Conjugating Enzyme"/>
    <property type="match status" value="1"/>
</dbReference>
<proteinExistence type="predicted"/>
<dbReference type="CDD" id="cd23837">
    <property type="entry name" value="UBCc_UBE2O"/>
    <property type="match status" value="1"/>
</dbReference>
<accession>A0ABR2BAB0</accession>
<dbReference type="InterPro" id="IPR057733">
    <property type="entry name" value="UBE2O-like_SH3-B"/>
</dbReference>
<dbReference type="InterPro" id="IPR000608">
    <property type="entry name" value="UBC"/>
</dbReference>
<dbReference type="Pfam" id="PF23044">
    <property type="entry name" value="SH3-C_UBE2O"/>
    <property type="match status" value="1"/>
</dbReference>
<dbReference type="InterPro" id="IPR057735">
    <property type="entry name" value="UBE2O-like_tSH3-B"/>
</dbReference>
<dbReference type="SMART" id="SM00212">
    <property type="entry name" value="UBCc"/>
    <property type="match status" value="1"/>
</dbReference>
<sequence>MALLVFRSGEWFHGDIKWLREGIAYIGSFIFPDKSRVTGAYAILVTKDRALQDNKPLKAKVTLDIFLITEVLKMDSSFTDSEWESFSETGCSEQDENDFLYGDHACTILSSLEESIGKIDEFLSFERGFLHGDMVRSVTDPCGQMGRVTEINMFVDLENAHGKTVKNINSKQLSKIRTISVGDFVVNSNWIGRVVKVVDCVSVVFDDGSKCEVTAVDHEMLVPVSPNIIDDSQYRYYPGQRVKVVPSKVSRSTRWLCGTWSGDQDEGNVSGVDAGFVYVDWISSAHTDHDLSASPPLRLQKAKDLTLLPCFSHANWQLGDWCMLSLADHKGTTEEFLHASTHGITRDYWKLDKGFERGNPHSRLEEIFSIIKTRTKVDVVWQDGTFGLELDSQTLLPVGVVNAHEFWPHQFVLEKGVVGNGQRWGVVRGVDAKERTVKVQWRDMHVNQINGFNAEQIEETVSAYELVEHPDYSYCFGDIVVQNQFGDQAEKGHGISQNASEGKNMNSYQNENFSTYCLSCIGIVIGFKDGDVEVKWASGLTTKVAPYEIYCIDKYRDSATTPVLFEENNEAFNQNVFVHETQSDGQKGKELSNFDDADESGEKFSWVPTPFFRPRAAIGFFTSIASSILGSLGPSSQISQDPSGCISHNAKEYDILLEEEVLETCHQCAEQDASELQILETTNIKQEAEEFEENKGSMMPKPGETSDKFRQFDMVSDCLDHHFLGESKVLAVSQVKRSWLKKVQQEWSILEKNLPETIYVRVYEERMDLLRAALVGAPGTPYHDGLFFFDIFLPSEFPYEPPMVHYHSGGLRLNPNLYESGKVCLSLLNTWAGSDTEVWNPGKSTILQVLLSLQALVLNEKPYFNEAGYDKQLGRAEGETNSVSYNENAFLVTCQSMLYILRKPPKHFEALVKEHFSRRAENILSACNTYMEGAPVGFALECSGNGLDVNFKGSSTGFKIMLAKLFPKLVDAFSNQGTDCSQFRDK</sequence>
<dbReference type="Pfam" id="PF23043">
    <property type="entry name" value="SH3-B_UBE2O"/>
    <property type="match status" value="1"/>
</dbReference>
<protein>
    <submittedName>
        <fullName evidence="1">Uncharacterized protein</fullName>
    </submittedName>
</protein>
<dbReference type="PANTHER" id="PTHR46116:SF15">
    <property type="entry name" value="(E3-INDEPENDENT) E2 UBIQUITIN-CONJUGATING ENZYME"/>
    <property type="match status" value="1"/>
</dbReference>
<dbReference type="Proteomes" id="UP001472677">
    <property type="component" value="Unassembled WGS sequence"/>
</dbReference>
<organism evidence="1 2">
    <name type="scientific">Hibiscus sabdariffa</name>
    <name type="common">roselle</name>
    <dbReference type="NCBI Taxonomy" id="183260"/>
    <lineage>
        <taxon>Eukaryota</taxon>
        <taxon>Viridiplantae</taxon>
        <taxon>Streptophyta</taxon>
        <taxon>Embryophyta</taxon>
        <taxon>Tracheophyta</taxon>
        <taxon>Spermatophyta</taxon>
        <taxon>Magnoliopsida</taxon>
        <taxon>eudicotyledons</taxon>
        <taxon>Gunneridae</taxon>
        <taxon>Pentapetalae</taxon>
        <taxon>rosids</taxon>
        <taxon>malvids</taxon>
        <taxon>Malvales</taxon>
        <taxon>Malvaceae</taxon>
        <taxon>Malvoideae</taxon>
        <taxon>Hibiscus</taxon>
    </lineage>
</organism>
<dbReference type="Pfam" id="PF23046">
    <property type="entry name" value="tSH3-B_UBE2O"/>
    <property type="match status" value="1"/>
</dbReference>
<dbReference type="PROSITE" id="PS50127">
    <property type="entry name" value="UBC_2"/>
    <property type="match status" value="1"/>
</dbReference>
<comment type="caution">
    <text evidence="1">The sequence shown here is derived from an EMBL/GenBank/DDBJ whole genome shotgun (WGS) entry which is preliminary data.</text>
</comment>
<evidence type="ECO:0000313" key="2">
    <source>
        <dbReference type="Proteomes" id="UP001472677"/>
    </source>
</evidence>
<keyword evidence="2" id="KW-1185">Reference proteome</keyword>
<dbReference type="SUPFAM" id="SSF54495">
    <property type="entry name" value="UBC-like"/>
    <property type="match status" value="1"/>
</dbReference>
<gene>
    <name evidence="1" type="ORF">V6N12_033248</name>
</gene>
<dbReference type="Pfam" id="PF00179">
    <property type="entry name" value="UQ_con"/>
    <property type="match status" value="1"/>
</dbReference>
<name>A0ABR2BAB0_9ROSI</name>
<reference evidence="1 2" key="1">
    <citation type="journal article" date="2024" name="G3 (Bethesda)">
        <title>Genome assembly of Hibiscus sabdariffa L. provides insights into metabolisms of medicinal natural products.</title>
        <authorList>
            <person name="Kim T."/>
        </authorList>
    </citation>
    <scope>NUCLEOTIDE SEQUENCE [LARGE SCALE GENOMIC DNA]</scope>
    <source>
        <strain evidence="1">TK-2024</strain>
        <tissue evidence="1">Old leaves</tissue>
    </source>
</reference>
<evidence type="ECO:0000313" key="1">
    <source>
        <dbReference type="EMBL" id="KAK8504031.1"/>
    </source>
</evidence>
<dbReference type="PANTHER" id="PTHR46116">
    <property type="entry name" value="(E3-INDEPENDENT) E2 UBIQUITIN-CONJUGATING ENZYME"/>
    <property type="match status" value="1"/>
</dbReference>
<dbReference type="EMBL" id="JBBPBM010000146">
    <property type="protein sequence ID" value="KAK8504031.1"/>
    <property type="molecule type" value="Genomic_DNA"/>
</dbReference>
<dbReference type="InterPro" id="IPR057734">
    <property type="entry name" value="UBE2O-like_SH3-C"/>
</dbReference>